<dbReference type="InterPro" id="IPR053013">
    <property type="entry name" value="LAT"/>
</dbReference>
<gene>
    <name evidence="1" type="ORF">BD324DRAFT_448824</name>
</gene>
<dbReference type="Proteomes" id="UP000193218">
    <property type="component" value="Unassembled WGS sequence"/>
</dbReference>
<dbReference type="InParanoid" id="A0A1Y1UIV1"/>
<evidence type="ECO:0008006" key="3">
    <source>
        <dbReference type="Google" id="ProtNLM"/>
    </source>
</evidence>
<proteinExistence type="predicted"/>
<dbReference type="GeneID" id="33554619"/>
<organism evidence="1 2">
    <name type="scientific">Kockovaella imperatae</name>
    <dbReference type="NCBI Taxonomy" id="4999"/>
    <lineage>
        <taxon>Eukaryota</taxon>
        <taxon>Fungi</taxon>
        <taxon>Dikarya</taxon>
        <taxon>Basidiomycota</taxon>
        <taxon>Agaricomycotina</taxon>
        <taxon>Tremellomycetes</taxon>
        <taxon>Tremellales</taxon>
        <taxon>Cuniculitremaceae</taxon>
        <taxon>Kockovaella</taxon>
    </lineage>
</organism>
<comment type="caution">
    <text evidence="1">The sequence shown here is derived from an EMBL/GenBank/DDBJ whole genome shotgun (WGS) entry which is preliminary data.</text>
</comment>
<dbReference type="AlphaFoldDB" id="A0A1Y1UIV1"/>
<sequence length="371" mass="42414">MRLDEEHEHEILSRRHEEARTELAEGHGALNWVLVQRSDPEGQIYAGCDTYRIEALIKRKSKESIEDTFCYGITSVYTPVQHRKGYGRHLLRVLHYILARPRLPAFPLEWGDPPALAPKQRELVPWASFSFVCSDIGSEYYSKCTIGDSSEGFAVNPLEQNELHWKILPPEDEEGSFCRHGPGDDHREDDWLVLYDKDLPRIKSILREGQKRNLENRDTVDHSVFALDPEAGGVCDFVAQGGETGVREPWPILDKVEPRGVQRGDTVVMFARYDYQVPKDTLIISFVQKLTSDDLPSLLRVLDRLGTEVGLRNGWIWGLDPTSELVRSWEALPGRNTKVGLRQGNDAHLYGIARYEDQGGILVDQQMWIWL</sequence>
<evidence type="ECO:0000313" key="1">
    <source>
        <dbReference type="EMBL" id="ORX37416.1"/>
    </source>
</evidence>
<dbReference type="PANTHER" id="PTHR34815">
    <property type="entry name" value="LYSINE ACETYLTRANSFERASE"/>
    <property type="match status" value="1"/>
</dbReference>
<accession>A0A1Y1UIV1</accession>
<name>A0A1Y1UIV1_9TREE</name>
<dbReference type="RefSeq" id="XP_021871454.1">
    <property type="nucleotide sequence ID" value="XM_022012811.1"/>
</dbReference>
<dbReference type="PANTHER" id="PTHR34815:SF2">
    <property type="entry name" value="N-ACETYLTRANSFERASE DOMAIN-CONTAINING PROTEIN"/>
    <property type="match status" value="1"/>
</dbReference>
<dbReference type="OrthoDB" id="2020070at2759"/>
<keyword evidence="2" id="KW-1185">Reference proteome</keyword>
<reference evidence="1 2" key="1">
    <citation type="submission" date="2017-03" db="EMBL/GenBank/DDBJ databases">
        <title>Widespread Adenine N6-methylation of Active Genes in Fungi.</title>
        <authorList>
            <consortium name="DOE Joint Genome Institute"/>
            <person name="Mondo S.J."/>
            <person name="Dannebaum R.O."/>
            <person name="Kuo R.C."/>
            <person name="Louie K.B."/>
            <person name="Bewick A.J."/>
            <person name="Labutti K."/>
            <person name="Haridas S."/>
            <person name="Kuo A."/>
            <person name="Salamov A."/>
            <person name="Ahrendt S.R."/>
            <person name="Lau R."/>
            <person name="Bowen B.P."/>
            <person name="Lipzen A."/>
            <person name="Sullivan W."/>
            <person name="Andreopoulos W.B."/>
            <person name="Clum A."/>
            <person name="Lindquist E."/>
            <person name="Daum C."/>
            <person name="Northen T.R."/>
            <person name="Ramamoorthy G."/>
            <person name="Schmitz R.J."/>
            <person name="Gryganskyi A."/>
            <person name="Culley D."/>
            <person name="Magnuson J."/>
            <person name="James T.Y."/>
            <person name="O'Malley M.A."/>
            <person name="Stajich J.E."/>
            <person name="Spatafora J.W."/>
            <person name="Visel A."/>
            <person name="Grigoriev I.V."/>
        </authorList>
    </citation>
    <scope>NUCLEOTIDE SEQUENCE [LARGE SCALE GENOMIC DNA]</scope>
    <source>
        <strain evidence="1 2">NRRL Y-17943</strain>
    </source>
</reference>
<dbReference type="EMBL" id="NBSH01000006">
    <property type="protein sequence ID" value="ORX37416.1"/>
    <property type="molecule type" value="Genomic_DNA"/>
</dbReference>
<dbReference type="STRING" id="4999.A0A1Y1UIV1"/>
<protein>
    <recommendedName>
        <fullName evidence="3">N-acetyltransferase domain-containing protein</fullName>
    </recommendedName>
</protein>
<evidence type="ECO:0000313" key="2">
    <source>
        <dbReference type="Proteomes" id="UP000193218"/>
    </source>
</evidence>